<dbReference type="RefSeq" id="WP_071878786.1">
    <property type="nucleotide sequence ID" value="NZ_JXLC01000025.1"/>
</dbReference>
<gene>
    <name evidence="1" type="ORF">ATZ33_08170</name>
    <name evidence="2" type="ORF">RV15_GL001797</name>
</gene>
<dbReference type="SUPFAM" id="SSF160379">
    <property type="entry name" value="SP0830-like"/>
    <property type="match status" value="1"/>
</dbReference>
<dbReference type="Pfam" id="PF08002">
    <property type="entry name" value="DUF1697"/>
    <property type="match status" value="1"/>
</dbReference>
<dbReference type="PIRSF" id="PIRSF008502">
    <property type="entry name" value="UCP008502"/>
    <property type="match status" value="1"/>
</dbReference>
<dbReference type="Proteomes" id="UP000183039">
    <property type="component" value="Unassembled WGS sequence"/>
</dbReference>
<dbReference type="PANTHER" id="PTHR36439:SF1">
    <property type="entry name" value="DUF1697 DOMAIN-CONTAINING PROTEIN"/>
    <property type="match status" value="1"/>
</dbReference>
<sequence>MQTYIALLRGVNVGGKNRVVMATLKKRFEQHGFTNVITYLNSGNILFSSEETDVLQLANICEQLIEAEFGLQITVTIISKATLLEALEQMPEWWNADKESKHNVIFVIPPTTTEEVIVSVGEAKAEYETVAYHGQVIFWSAPIKTFSRTRWSKIVGNKMYNRVTIRNANTVTKLAELVQKNN</sequence>
<dbReference type="PANTHER" id="PTHR36439">
    <property type="entry name" value="BLL4334 PROTEIN"/>
    <property type="match status" value="1"/>
</dbReference>
<evidence type="ECO:0000313" key="4">
    <source>
        <dbReference type="Proteomes" id="UP000183039"/>
    </source>
</evidence>
<evidence type="ECO:0008006" key="5">
    <source>
        <dbReference type="Google" id="ProtNLM"/>
    </source>
</evidence>
<dbReference type="Gene3D" id="3.30.70.1280">
    <property type="entry name" value="SP0830-like domains"/>
    <property type="match status" value="1"/>
</dbReference>
<evidence type="ECO:0000313" key="2">
    <source>
        <dbReference type="EMBL" id="OJG88612.1"/>
    </source>
</evidence>
<dbReference type="EMBL" id="JXLC01000025">
    <property type="protein sequence ID" value="OJG88612.1"/>
    <property type="molecule type" value="Genomic_DNA"/>
</dbReference>
<organism evidence="2 4">
    <name type="scientific">Enterococcus silesiacus</name>
    <dbReference type="NCBI Taxonomy" id="332949"/>
    <lineage>
        <taxon>Bacteria</taxon>
        <taxon>Bacillati</taxon>
        <taxon>Bacillota</taxon>
        <taxon>Bacilli</taxon>
        <taxon>Lactobacillales</taxon>
        <taxon>Enterococcaceae</taxon>
        <taxon>Enterococcus</taxon>
    </lineage>
</organism>
<reference evidence="2 4" key="1">
    <citation type="submission" date="2014-12" db="EMBL/GenBank/DDBJ databases">
        <title>Draft genome sequences of 29 type strains of Enterococci.</title>
        <authorList>
            <person name="Zhong Z."/>
            <person name="Sun Z."/>
            <person name="Liu W."/>
            <person name="Zhang W."/>
            <person name="Zhang H."/>
        </authorList>
    </citation>
    <scope>NUCLEOTIDE SEQUENCE [LARGE SCALE GENOMIC DNA]</scope>
    <source>
        <strain evidence="2 4">DSM 22801</strain>
    </source>
</reference>
<dbReference type="AlphaFoldDB" id="A0A0S3KAK6"/>
<dbReference type="OrthoDB" id="9806494at2"/>
<proteinExistence type="predicted"/>
<keyword evidence="3" id="KW-1185">Reference proteome</keyword>
<dbReference type="EMBL" id="CP013614">
    <property type="protein sequence ID" value="ALS01344.1"/>
    <property type="molecule type" value="Genomic_DNA"/>
</dbReference>
<dbReference type="InterPro" id="IPR012545">
    <property type="entry name" value="DUF1697"/>
</dbReference>
<dbReference type="Proteomes" id="UP000065511">
    <property type="component" value="Chromosome"/>
</dbReference>
<reference evidence="1 3" key="2">
    <citation type="submission" date="2015-12" db="EMBL/GenBank/DDBJ databases">
        <authorList>
            <person name="Lauer A."/>
            <person name="Humrighouse B."/>
            <person name="Loparev V."/>
            <person name="Shewmaker P.L."/>
            <person name="Whitney A.M."/>
            <person name="McLaughlin R.W."/>
        </authorList>
    </citation>
    <scope>NUCLEOTIDE SEQUENCE [LARGE SCALE GENOMIC DNA]</scope>
    <source>
        <strain evidence="1 3">LMG 23085</strain>
    </source>
</reference>
<dbReference type="KEGG" id="ess:ATZ33_08170"/>
<accession>A0A0S3KAK6</accession>
<name>A0A0S3KAK6_9ENTE</name>
<protein>
    <recommendedName>
        <fullName evidence="5">Phosphopentomutase</fullName>
    </recommendedName>
</protein>
<evidence type="ECO:0000313" key="1">
    <source>
        <dbReference type="EMBL" id="ALS01344.1"/>
    </source>
</evidence>
<dbReference type="Gene3D" id="3.30.70.1260">
    <property type="entry name" value="bacterial protein sp0830 like"/>
    <property type="match status" value="1"/>
</dbReference>
<evidence type="ECO:0000313" key="3">
    <source>
        <dbReference type="Proteomes" id="UP000065511"/>
    </source>
</evidence>